<feature type="transmembrane region" description="Helical" evidence="7">
    <location>
        <begin position="7"/>
        <end position="24"/>
    </location>
</feature>
<evidence type="ECO:0000256" key="1">
    <source>
        <dbReference type="ARBA" id="ARBA00004651"/>
    </source>
</evidence>
<comment type="caution">
    <text evidence="9">The sequence shown here is derived from an EMBL/GenBank/DDBJ whole genome shotgun (WGS) entry which is preliminary data.</text>
</comment>
<dbReference type="Proteomes" id="UP001055105">
    <property type="component" value="Unassembled WGS sequence"/>
</dbReference>
<organism evidence="9 10">
    <name type="scientific">Alistipes finegoldii</name>
    <dbReference type="NCBI Taxonomy" id="214856"/>
    <lineage>
        <taxon>Bacteria</taxon>
        <taxon>Pseudomonadati</taxon>
        <taxon>Bacteroidota</taxon>
        <taxon>Bacteroidia</taxon>
        <taxon>Bacteroidales</taxon>
        <taxon>Rikenellaceae</taxon>
        <taxon>Alistipes</taxon>
    </lineage>
</organism>
<evidence type="ECO:0000256" key="5">
    <source>
        <dbReference type="ARBA" id="ARBA00022989"/>
    </source>
</evidence>
<feature type="transmembrane region" description="Helical" evidence="7">
    <location>
        <begin position="72"/>
        <end position="90"/>
    </location>
</feature>
<keyword evidence="4 7" id="KW-0812">Transmembrane</keyword>
<name>A0AA37KRE0_9BACT</name>
<keyword evidence="5 7" id="KW-1133">Transmembrane helix</keyword>
<evidence type="ECO:0000256" key="7">
    <source>
        <dbReference type="SAM" id="Phobius"/>
    </source>
</evidence>
<keyword evidence="9" id="KW-0489">Methyltransferase</keyword>
<dbReference type="GO" id="GO:0032259">
    <property type="term" value="P:methylation"/>
    <property type="evidence" value="ECO:0007669"/>
    <property type="project" value="UniProtKB-KW"/>
</dbReference>
<proteinExistence type="inferred from homology"/>
<dbReference type="PANTHER" id="PTHR33778">
    <property type="entry name" value="PROTEIN MGTC"/>
    <property type="match status" value="1"/>
</dbReference>
<dbReference type="InterPro" id="IPR049177">
    <property type="entry name" value="MgtC_SapB_SrpB_YhiD_N"/>
</dbReference>
<evidence type="ECO:0000313" key="9">
    <source>
        <dbReference type="EMBL" id="GKI18858.1"/>
    </source>
</evidence>
<comment type="similarity">
    <text evidence="2">Belongs to the MgtC/SapB family.</text>
</comment>
<feature type="transmembrane region" description="Helical" evidence="7">
    <location>
        <begin position="120"/>
        <end position="140"/>
    </location>
</feature>
<dbReference type="PRINTS" id="PR01837">
    <property type="entry name" value="MGTCSAPBPROT"/>
</dbReference>
<reference evidence="9" key="1">
    <citation type="submission" date="2022-01" db="EMBL/GenBank/DDBJ databases">
        <title>Novel bile acid biosynthetic pathways are enriched in the microbiome of centenarians.</title>
        <authorList>
            <person name="Sato Y."/>
            <person name="Atarashi K."/>
            <person name="Plichta R.D."/>
            <person name="Arai Y."/>
            <person name="Sasajima S."/>
            <person name="Kearney M.S."/>
            <person name="Suda W."/>
            <person name="Takeshita K."/>
            <person name="Sasaki T."/>
            <person name="Okamoto S."/>
            <person name="Skelly N.A."/>
            <person name="Okamura Y."/>
            <person name="Vlamakis H."/>
            <person name="Li Y."/>
            <person name="Tanoue T."/>
            <person name="Takei H."/>
            <person name="Nittono H."/>
            <person name="Narushima S."/>
            <person name="Irie J."/>
            <person name="Itoh H."/>
            <person name="Moriya K."/>
            <person name="Sugiura Y."/>
            <person name="Suematsu M."/>
            <person name="Moritoki N."/>
            <person name="Shibata S."/>
            <person name="Littman R.D."/>
            <person name="Fischbach A.M."/>
            <person name="Uwamino Y."/>
            <person name="Inoue T."/>
            <person name="Honda A."/>
            <person name="Hattori M."/>
            <person name="Murai T."/>
            <person name="Xavier J.R."/>
            <person name="Hirose N."/>
            <person name="Honda K."/>
        </authorList>
    </citation>
    <scope>NUCLEOTIDE SEQUENCE</scope>
    <source>
        <strain evidence="9">CE91-St16</strain>
    </source>
</reference>
<dbReference type="GO" id="GO:0005886">
    <property type="term" value="C:plasma membrane"/>
    <property type="evidence" value="ECO:0007669"/>
    <property type="project" value="UniProtKB-SubCell"/>
</dbReference>
<dbReference type="PANTHER" id="PTHR33778:SF1">
    <property type="entry name" value="MAGNESIUM TRANSPORTER YHID-RELATED"/>
    <property type="match status" value="1"/>
</dbReference>
<evidence type="ECO:0000256" key="3">
    <source>
        <dbReference type="ARBA" id="ARBA00022475"/>
    </source>
</evidence>
<evidence type="ECO:0000256" key="4">
    <source>
        <dbReference type="ARBA" id="ARBA00022692"/>
    </source>
</evidence>
<evidence type="ECO:0000313" key="10">
    <source>
        <dbReference type="Proteomes" id="UP001055105"/>
    </source>
</evidence>
<dbReference type="GeneID" id="79838675"/>
<keyword evidence="3" id="KW-1003">Cell membrane</keyword>
<evidence type="ECO:0000256" key="2">
    <source>
        <dbReference type="ARBA" id="ARBA00009298"/>
    </source>
</evidence>
<sequence>MEMEWDLILRLCVAGLCGTVIGLDREYRVKDAGFRTHFLVALGSALMMIVSQYGFEGFLATHDGLRLDPSRIAAQVVSGIGFIGAGTIIIHRQLVRGLTTAASLWATAGIGLAAGGHMYIVAGAATLLTLFALEVLTLFFGRLGRRRIMVVFSAADRKAIDAMFNELQSGEYAVISYEVEAQRSPDGVVYRATLVIRAKGNADEERYVDLLRENPDVTVERIV</sequence>
<dbReference type="InterPro" id="IPR003416">
    <property type="entry name" value="MgtC/SapB/SrpB/YhiD_fam"/>
</dbReference>
<dbReference type="RefSeq" id="WP_195291557.1">
    <property type="nucleotide sequence ID" value="NZ_AP025581.1"/>
</dbReference>
<accession>A0AA37KRE0</accession>
<evidence type="ECO:0000256" key="6">
    <source>
        <dbReference type="ARBA" id="ARBA00023136"/>
    </source>
</evidence>
<dbReference type="AlphaFoldDB" id="A0AA37KRE0"/>
<protein>
    <submittedName>
        <fullName evidence="9">Methyltransferase</fullName>
    </submittedName>
</protein>
<gene>
    <name evidence="9" type="ORF">CE91St16_17660</name>
</gene>
<dbReference type="EMBL" id="BQOL01000001">
    <property type="protein sequence ID" value="GKI18858.1"/>
    <property type="molecule type" value="Genomic_DNA"/>
</dbReference>
<evidence type="ECO:0000259" key="8">
    <source>
        <dbReference type="Pfam" id="PF02308"/>
    </source>
</evidence>
<comment type="subcellular location">
    <subcellularLocation>
        <location evidence="1">Cell membrane</location>
        <topology evidence="1">Multi-pass membrane protein</topology>
    </subcellularLocation>
</comment>
<dbReference type="Pfam" id="PF02308">
    <property type="entry name" value="MgtC"/>
    <property type="match status" value="1"/>
</dbReference>
<feature type="domain" description="MgtC/SapB/SrpB/YhiD N-terminal" evidence="8">
    <location>
        <begin position="11"/>
        <end position="137"/>
    </location>
</feature>
<feature type="transmembrane region" description="Helical" evidence="7">
    <location>
        <begin position="36"/>
        <end position="60"/>
    </location>
</feature>
<keyword evidence="6 7" id="KW-0472">Membrane</keyword>
<dbReference type="GO" id="GO:0008168">
    <property type="term" value="F:methyltransferase activity"/>
    <property type="evidence" value="ECO:0007669"/>
    <property type="project" value="UniProtKB-KW"/>
</dbReference>
<keyword evidence="9" id="KW-0808">Transferase</keyword>